<dbReference type="Proteomes" id="UP000828251">
    <property type="component" value="Unassembled WGS sequence"/>
</dbReference>
<keyword evidence="2" id="KW-1185">Reference proteome</keyword>
<evidence type="ECO:0000313" key="2">
    <source>
        <dbReference type="Proteomes" id="UP000828251"/>
    </source>
</evidence>
<proteinExistence type="predicted"/>
<protein>
    <submittedName>
        <fullName evidence="1">Uncharacterized protein</fullName>
    </submittedName>
</protein>
<reference evidence="1 2" key="1">
    <citation type="journal article" date="2021" name="Plant Biotechnol. J.">
        <title>Multi-omics assisted identification of the key and species-specific regulatory components of drought-tolerant mechanisms in Gossypium stocksii.</title>
        <authorList>
            <person name="Yu D."/>
            <person name="Ke L."/>
            <person name="Zhang D."/>
            <person name="Wu Y."/>
            <person name="Sun Y."/>
            <person name="Mei J."/>
            <person name="Sun J."/>
            <person name="Sun Y."/>
        </authorList>
    </citation>
    <scope>NUCLEOTIDE SEQUENCE [LARGE SCALE GENOMIC DNA]</scope>
    <source>
        <strain evidence="2">cv. E1</strain>
        <tissue evidence="1">Leaf</tissue>
    </source>
</reference>
<name>A0A9D3VDB8_9ROSI</name>
<organism evidence="1 2">
    <name type="scientific">Gossypium stocksii</name>
    <dbReference type="NCBI Taxonomy" id="47602"/>
    <lineage>
        <taxon>Eukaryota</taxon>
        <taxon>Viridiplantae</taxon>
        <taxon>Streptophyta</taxon>
        <taxon>Embryophyta</taxon>
        <taxon>Tracheophyta</taxon>
        <taxon>Spermatophyta</taxon>
        <taxon>Magnoliopsida</taxon>
        <taxon>eudicotyledons</taxon>
        <taxon>Gunneridae</taxon>
        <taxon>Pentapetalae</taxon>
        <taxon>rosids</taxon>
        <taxon>malvids</taxon>
        <taxon>Malvales</taxon>
        <taxon>Malvaceae</taxon>
        <taxon>Malvoideae</taxon>
        <taxon>Gossypium</taxon>
    </lineage>
</organism>
<dbReference type="AlphaFoldDB" id="A0A9D3VDB8"/>
<dbReference type="EMBL" id="JAIQCV010000007">
    <property type="protein sequence ID" value="KAH1080701.1"/>
    <property type="molecule type" value="Genomic_DNA"/>
</dbReference>
<sequence>MTRSRTKLFREAVSALIIQVWEENKLDVNGVARTRFLMTPYTLVQAEFSFLPAPQALISSNQLT</sequence>
<evidence type="ECO:0000313" key="1">
    <source>
        <dbReference type="EMBL" id="KAH1080701.1"/>
    </source>
</evidence>
<comment type="caution">
    <text evidence="1">The sequence shown here is derived from an EMBL/GenBank/DDBJ whole genome shotgun (WGS) entry which is preliminary data.</text>
</comment>
<dbReference type="OrthoDB" id="1716624at2759"/>
<gene>
    <name evidence="1" type="ORF">J1N35_020462</name>
</gene>
<accession>A0A9D3VDB8</accession>